<keyword evidence="1" id="KW-0812">Transmembrane</keyword>
<feature type="transmembrane region" description="Helical" evidence="1">
    <location>
        <begin position="62"/>
        <end position="83"/>
    </location>
</feature>
<keyword evidence="4" id="KW-1185">Reference proteome</keyword>
<accession>A0ABP0UUK3</accession>
<dbReference type="PROSITE" id="PS50275">
    <property type="entry name" value="SAC"/>
    <property type="match status" value="1"/>
</dbReference>
<evidence type="ECO:0000259" key="2">
    <source>
        <dbReference type="PROSITE" id="PS50275"/>
    </source>
</evidence>
<dbReference type="Pfam" id="PF02383">
    <property type="entry name" value="Syja_N"/>
    <property type="match status" value="1"/>
</dbReference>
<dbReference type="EMBL" id="OZ019899">
    <property type="protein sequence ID" value="CAK9231061.1"/>
    <property type="molecule type" value="Genomic_DNA"/>
</dbReference>
<keyword evidence="1" id="KW-1133">Transmembrane helix</keyword>
<feature type="transmembrane region" description="Helical" evidence="1">
    <location>
        <begin position="549"/>
        <end position="567"/>
    </location>
</feature>
<evidence type="ECO:0000256" key="1">
    <source>
        <dbReference type="SAM" id="Phobius"/>
    </source>
</evidence>
<proteinExistence type="predicted"/>
<gene>
    <name evidence="3" type="ORF">CSSPTR1EN2_LOCUS20240</name>
</gene>
<dbReference type="PANTHER" id="PTHR45662:SF2">
    <property type="entry name" value="PHOSPHATIDYLINOSITOL-3-PHOSPHATASE SAC1"/>
    <property type="match status" value="1"/>
</dbReference>
<reference evidence="3" key="1">
    <citation type="submission" date="2024-02" db="EMBL/GenBank/DDBJ databases">
        <authorList>
            <consortium name="ELIXIR-Norway"/>
            <consortium name="Elixir Norway"/>
        </authorList>
    </citation>
    <scope>NUCLEOTIDE SEQUENCE</scope>
</reference>
<dbReference type="PANTHER" id="PTHR45662">
    <property type="entry name" value="PHOSPHATIDYLINOSITIDE PHOSPHATASE SAC1"/>
    <property type="match status" value="1"/>
</dbReference>
<dbReference type="InterPro" id="IPR002013">
    <property type="entry name" value="SAC_dom"/>
</dbReference>
<feature type="transmembrane region" description="Helical" evidence="1">
    <location>
        <begin position="519"/>
        <end position="537"/>
    </location>
</feature>
<evidence type="ECO:0000313" key="4">
    <source>
        <dbReference type="Proteomes" id="UP001497512"/>
    </source>
</evidence>
<feature type="domain" description="SAC" evidence="2">
    <location>
        <begin position="130"/>
        <end position="450"/>
    </location>
</feature>
<evidence type="ECO:0000313" key="3">
    <source>
        <dbReference type="EMBL" id="CAK9231061.1"/>
    </source>
</evidence>
<keyword evidence="1" id="KW-0472">Membrane</keyword>
<protein>
    <recommendedName>
        <fullName evidence="2">SAC domain-containing protein</fullName>
    </recommendedName>
</protein>
<sequence length="584" mass="65828">MGDFGGGQSLCTRMRLWELPDQYVLEPTDSISRQLLAIDRSNGNLSTLGQLPLSASAQVPHATIVFGLAGIVKLLAGTYPLIITGRQCMGTYKGSPIYRVTSMRFLNCNRSLQNSTSQEKRDEAHFLALLKSLEKTPGLYFSYDSDLTLNVQRSKEIGILGGSPLWKQADTKYLWNRLLLEELIENKLEPFILPTIQTEVHGKEVAVTLIARRCTRRIGTRMWRRGADKDGNVANFVETEQVLEAEGFVASYVQIRGSIPVLWEQIVDLTYKPKIKAINYEDTPLVVERHFRDLQQRYGDVLAIDLINQQGSEAVLSIAYGSAMQKLVDDSLRYIAFDFHRICGHIHFERLSSLYNDIREDLDKQGYYLVNAEGKILEKQKGVVRTNCIDCLDRTNVTQSLLGRKALEVQLQRIGVFEASECIQPQDQLDEKFKFLWADHGDEISIQYSGTQALKGDFVRYGRRTVQGLLQDGFNSLARYYYNNFQDGIRQDAMDLVAGHYIVSRGTPSPFQLNGFESLAYLPGASAVIIAGVYLTSHSFRQGGEDAYQYLYSVVLAGITAAFTALVRSNGRQFCNRPRLCQLN</sequence>
<dbReference type="Proteomes" id="UP001497512">
    <property type="component" value="Chromosome 7"/>
</dbReference>
<organism evidence="3 4">
    <name type="scientific">Sphagnum troendelagicum</name>
    <dbReference type="NCBI Taxonomy" id="128251"/>
    <lineage>
        <taxon>Eukaryota</taxon>
        <taxon>Viridiplantae</taxon>
        <taxon>Streptophyta</taxon>
        <taxon>Embryophyta</taxon>
        <taxon>Bryophyta</taxon>
        <taxon>Sphagnophytina</taxon>
        <taxon>Sphagnopsida</taxon>
        <taxon>Sphagnales</taxon>
        <taxon>Sphagnaceae</taxon>
        <taxon>Sphagnum</taxon>
    </lineage>
</organism>
<name>A0ABP0UUK3_9BRYO</name>